<reference evidence="3" key="1">
    <citation type="journal article" date="2019" name="Int. J. Syst. Evol. Microbiol.">
        <title>The Global Catalogue of Microorganisms (GCM) 10K type strain sequencing project: providing services to taxonomists for standard genome sequencing and annotation.</title>
        <authorList>
            <consortium name="The Broad Institute Genomics Platform"/>
            <consortium name="The Broad Institute Genome Sequencing Center for Infectious Disease"/>
            <person name="Wu L."/>
            <person name="Ma J."/>
        </authorList>
    </citation>
    <scope>NUCLEOTIDE SEQUENCE [LARGE SCALE GENOMIC DNA]</scope>
    <source>
        <strain evidence="3">JCM 3380</strain>
    </source>
</reference>
<protein>
    <submittedName>
        <fullName evidence="2">Uncharacterized protein</fullName>
    </submittedName>
</protein>
<keyword evidence="1" id="KW-1133">Transmembrane helix</keyword>
<evidence type="ECO:0000313" key="3">
    <source>
        <dbReference type="Proteomes" id="UP001500416"/>
    </source>
</evidence>
<sequence length="185" mass="20161">MNTSMPFPAPNDGDVERAVAELKNYVAAHAPAAPAVAPAAKRVRDLRAEVDEAHVLLELQADAAPLLADTDRFRRSRKRAAEAARLHALAQDPAARAWHALRVRLVLTAAALTALVGALAWSTTGVHHTLTRGMVERTAAWWGAWAVEPVISTVLLVVGRGRSWRPAAGCCITRTWRWSSTARWR</sequence>
<evidence type="ECO:0000256" key="1">
    <source>
        <dbReference type="SAM" id="Phobius"/>
    </source>
</evidence>
<feature type="transmembrane region" description="Helical" evidence="1">
    <location>
        <begin position="139"/>
        <end position="158"/>
    </location>
</feature>
<gene>
    <name evidence="2" type="ORF">GCM10010492_76000</name>
</gene>
<keyword evidence="1" id="KW-0812">Transmembrane</keyword>
<feature type="transmembrane region" description="Helical" evidence="1">
    <location>
        <begin position="105"/>
        <end position="127"/>
    </location>
</feature>
<dbReference type="RefSeq" id="WP_343940304.1">
    <property type="nucleotide sequence ID" value="NZ_BAAABU010000036.1"/>
</dbReference>
<keyword evidence="1" id="KW-0472">Membrane</keyword>
<dbReference type="EMBL" id="BAAABU010000036">
    <property type="protein sequence ID" value="GAA0263721.1"/>
    <property type="molecule type" value="Genomic_DNA"/>
</dbReference>
<accession>A0ABP3EJI1</accession>
<comment type="caution">
    <text evidence="2">The sequence shown here is derived from an EMBL/GenBank/DDBJ whole genome shotgun (WGS) entry which is preliminary data.</text>
</comment>
<organism evidence="2 3">
    <name type="scientific">Saccharothrix mutabilis subsp. mutabilis</name>
    <dbReference type="NCBI Taxonomy" id="66855"/>
    <lineage>
        <taxon>Bacteria</taxon>
        <taxon>Bacillati</taxon>
        <taxon>Actinomycetota</taxon>
        <taxon>Actinomycetes</taxon>
        <taxon>Pseudonocardiales</taxon>
        <taxon>Pseudonocardiaceae</taxon>
        <taxon>Saccharothrix</taxon>
    </lineage>
</organism>
<name>A0ABP3EJI1_9PSEU</name>
<evidence type="ECO:0000313" key="2">
    <source>
        <dbReference type="EMBL" id="GAA0263721.1"/>
    </source>
</evidence>
<dbReference type="Proteomes" id="UP001500416">
    <property type="component" value="Unassembled WGS sequence"/>
</dbReference>
<proteinExistence type="predicted"/>
<keyword evidence="3" id="KW-1185">Reference proteome</keyword>